<evidence type="ECO:0000259" key="8">
    <source>
        <dbReference type="PROSITE" id="PS50109"/>
    </source>
</evidence>
<protein>
    <recommendedName>
        <fullName evidence="2">histidine kinase</fullName>
        <ecNumber evidence="2">2.7.13.3</ecNumber>
    </recommendedName>
</protein>
<evidence type="ECO:0000256" key="6">
    <source>
        <dbReference type="ARBA" id="ARBA00023012"/>
    </source>
</evidence>
<evidence type="ECO:0000256" key="7">
    <source>
        <dbReference type="PROSITE-ProRule" id="PRU00703"/>
    </source>
</evidence>
<keyword evidence="7" id="KW-0129">CBS domain</keyword>
<dbReference type="PANTHER" id="PTHR43711:SF26">
    <property type="entry name" value="SENSOR HISTIDINE KINASE RCSC"/>
    <property type="match status" value="1"/>
</dbReference>
<dbReference type="InterPro" id="IPR003661">
    <property type="entry name" value="HisK_dim/P_dom"/>
</dbReference>
<comment type="caution">
    <text evidence="10">The sequence shown here is derived from an EMBL/GenBank/DDBJ whole genome shotgun (WGS) entry which is preliminary data.</text>
</comment>
<dbReference type="Gene3D" id="3.10.580.10">
    <property type="entry name" value="CBS-domain"/>
    <property type="match status" value="1"/>
</dbReference>
<dbReference type="EMBL" id="JAOZEV010000001">
    <property type="protein sequence ID" value="MCV9930958.1"/>
    <property type="molecule type" value="Genomic_DNA"/>
</dbReference>
<accession>A0A9X3C8D1</accession>
<name>A0A9X3C8D1_9FLAO</name>
<dbReference type="PRINTS" id="PR00344">
    <property type="entry name" value="BCTRLSENSOR"/>
</dbReference>
<dbReference type="EC" id="2.7.13.3" evidence="2"/>
<dbReference type="InterPro" id="IPR004358">
    <property type="entry name" value="Sig_transdc_His_kin-like_C"/>
</dbReference>
<evidence type="ECO:0000313" key="10">
    <source>
        <dbReference type="EMBL" id="MCV9930958.1"/>
    </source>
</evidence>
<dbReference type="PANTHER" id="PTHR43711">
    <property type="entry name" value="TWO-COMPONENT HISTIDINE KINASE"/>
    <property type="match status" value="1"/>
</dbReference>
<dbReference type="SUPFAM" id="SSF54631">
    <property type="entry name" value="CBS-domain pair"/>
    <property type="match status" value="1"/>
</dbReference>
<dbReference type="Pfam" id="PF00512">
    <property type="entry name" value="HisKA"/>
    <property type="match status" value="1"/>
</dbReference>
<organism evidence="10 11">
    <name type="scientific">Flavobacterium frigoritolerans</name>
    <dbReference type="NCBI Taxonomy" id="2987686"/>
    <lineage>
        <taxon>Bacteria</taxon>
        <taxon>Pseudomonadati</taxon>
        <taxon>Bacteroidota</taxon>
        <taxon>Flavobacteriia</taxon>
        <taxon>Flavobacteriales</taxon>
        <taxon>Flavobacteriaceae</taxon>
        <taxon>Flavobacterium</taxon>
    </lineage>
</organism>
<dbReference type="Pfam" id="PF00571">
    <property type="entry name" value="CBS"/>
    <property type="match status" value="1"/>
</dbReference>
<gene>
    <name evidence="10" type="ORF">OIU80_01555</name>
</gene>
<dbReference type="InterPro" id="IPR050736">
    <property type="entry name" value="Sensor_HK_Regulatory"/>
</dbReference>
<dbReference type="CDD" id="cd00082">
    <property type="entry name" value="HisKA"/>
    <property type="match status" value="1"/>
</dbReference>
<dbReference type="InterPro" id="IPR000644">
    <property type="entry name" value="CBS_dom"/>
</dbReference>
<dbReference type="SMART" id="SM00388">
    <property type="entry name" value="HisKA"/>
    <property type="match status" value="1"/>
</dbReference>
<keyword evidence="6" id="KW-0902">Two-component regulatory system</keyword>
<dbReference type="GO" id="GO:0005524">
    <property type="term" value="F:ATP binding"/>
    <property type="evidence" value="ECO:0007669"/>
    <property type="project" value="UniProtKB-KW"/>
</dbReference>
<dbReference type="PROSITE" id="PS51371">
    <property type="entry name" value="CBS"/>
    <property type="match status" value="1"/>
</dbReference>
<evidence type="ECO:0000256" key="1">
    <source>
        <dbReference type="ARBA" id="ARBA00000085"/>
    </source>
</evidence>
<dbReference type="AlphaFoldDB" id="A0A9X3C8D1"/>
<keyword evidence="10" id="KW-0067">ATP-binding</keyword>
<dbReference type="InterPro" id="IPR036097">
    <property type="entry name" value="HisK_dim/P_sf"/>
</dbReference>
<keyword evidence="4" id="KW-0808">Transferase</keyword>
<dbReference type="SUPFAM" id="SSF47384">
    <property type="entry name" value="Homodimeric domain of signal transducing histidine kinase"/>
    <property type="match status" value="1"/>
</dbReference>
<keyword evidence="10" id="KW-0547">Nucleotide-binding</keyword>
<proteinExistence type="predicted"/>
<keyword evidence="11" id="KW-1185">Reference proteome</keyword>
<dbReference type="RefSeq" id="WP_264285351.1">
    <property type="nucleotide sequence ID" value="NZ_JAOZEV010000001.1"/>
</dbReference>
<dbReference type="SUPFAM" id="SSF55874">
    <property type="entry name" value="ATPase domain of HSP90 chaperone/DNA topoisomerase II/histidine kinase"/>
    <property type="match status" value="1"/>
</dbReference>
<dbReference type="GO" id="GO:0000155">
    <property type="term" value="F:phosphorelay sensor kinase activity"/>
    <property type="evidence" value="ECO:0007669"/>
    <property type="project" value="InterPro"/>
</dbReference>
<dbReference type="InterPro" id="IPR003594">
    <property type="entry name" value="HATPase_dom"/>
</dbReference>
<dbReference type="InterPro" id="IPR005467">
    <property type="entry name" value="His_kinase_dom"/>
</dbReference>
<keyword evidence="5" id="KW-0418">Kinase</keyword>
<dbReference type="SMART" id="SM00387">
    <property type="entry name" value="HATPase_c"/>
    <property type="match status" value="1"/>
</dbReference>
<evidence type="ECO:0000256" key="2">
    <source>
        <dbReference type="ARBA" id="ARBA00012438"/>
    </source>
</evidence>
<dbReference type="Gene3D" id="3.30.565.10">
    <property type="entry name" value="Histidine kinase-like ATPase, C-terminal domain"/>
    <property type="match status" value="1"/>
</dbReference>
<dbReference type="PROSITE" id="PS50109">
    <property type="entry name" value="HIS_KIN"/>
    <property type="match status" value="1"/>
</dbReference>
<sequence length="335" mass="37849">MSITPFVNYDYVTLDAYEGVVTARRSEYIEKGIIVMEENEAIGILTSSDLAKKQHSIIIDCLTEKPVVYKTDKITDVLNVMDSSGQNVLMVYDKETFVGTISQNDIIYHLNSSLSIQKQTMQWAAHDLKNPIASIRMISDMLQNNLKLIENKQLVDYLNQSCDFALKIIEDVLTTEQVTEEAAFYTHEDFDSLIEESITYFSKELEQKQITLVKNLNFGKTIKIDRPKFERVIHNLLSNSLKFTYENGAIDISTSTENNKLKLVVKDDGIGIPENLQEHIFDKFTQAKRVGTAGEHTTGLGMHLTKQIVELHGGTIKMESDGKSGTSFSIFLNLT</sequence>
<dbReference type="InterPro" id="IPR046342">
    <property type="entry name" value="CBS_dom_sf"/>
</dbReference>
<dbReference type="Pfam" id="PF02518">
    <property type="entry name" value="HATPase_c"/>
    <property type="match status" value="1"/>
</dbReference>
<evidence type="ECO:0000256" key="3">
    <source>
        <dbReference type="ARBA" id="ARBA00022553"/>
    </source>
</evidence>
<evidence type="ECO:0000259" key="9">
    <source>
        <dbReference type="PROSITE" id="PS51371"/>
    </source>
</evidence>
<dbReference type="InterPro" id="IPR036890">
    <property type="entry name" value="HATPase_C_sf"/>
</dbReference>
<dbReference type="CDD" id="cd00075">
    <property type="entry name" value="HATPase"/>
    <property type="match status" value="1"/>
</dbReference>
<evidence type="ECO:0000313" key="11">
    <source>
        <dbReference type="Proteomes" id="UP001151133"/>
    </source>
</evidence>
<feature type="domain" description="CBS" evidence="9">
    <location>
        <begin position="61"/>
        <end position="116"/>
    </location>
</feature>
<evidence type="ECO:0000256" key="5">
    <source>
        <dbReference type="ARBA" id="ARBA00022777"/>
    </source>
</evidence>
<dbReference type="Proteomes" id="UP001151133">
    <property type="component" value="Unassembled WGS sequence"/>
</dbReference>
<evidence type="ECO:0000256" key="4">
    <source>
        <dbReference type="ARBA" id="ARBA00022679"/>
    </source>
</evidence>
<comment type="catalytic activity">
    <reaction evidence="1">
        <text>ATP + protein L-histidine = ADP + protein N-phospho-L-histidine.</text>
        <dbReference type="EC" id="2.7.13.3"/>
    </reaction>
</comment>
<dbReference type="FunFam" id="3.30.565.10:FF:000006">
    <property type="entry name" value="Sensor histidine kinase WalK"/>
    <property type="match status" value="1"/>
</dbReference>
<dbReference type="Gene3D" id="1.10.287.130">
    <property type="match status" value="1"/>
</dbReference>
<reference evidence="10" key="1">
    <citation type="submission" date="2022-10" db="EMBL/GenBank/DDBJ databases">
        <title>Two novel species of Flavobacterium.</title>
        <authorList>
            <person name="Liu Q."/>
            <person name="Xin Y.-H."/>
        </authorList>
    </citation>
    <scope>NUCLEOTIDE SEQUENCE</scope>
    <source>
        <strain evidence="10">LS1R47</strain>
    </source>
</reference>
<keyword evidence="3" id="KW-0597">Phosphoprotein</keyword>
<feature type="domain" description="Histidine kinase" evidence="8">
    <location>
        <begin position="123"/>
        <end position="335"/>
    </location>
</feature>